<organism evidence="1 2">
    <name type="scientific">Cytobacillus purgationiresistens</name>
    <dbReference type="NCBI Taxonomy" id="863449"/>
    <lineage>
        <taxon>Bacteria</taxon>
        <taxon>Bacillati</taxon>
        <taxon>Bacillota</taxon>
        <taxon>Bacilli</taxon>
        <taxon>Bacillales</taxon>
        <taxon>Bacillaceae</taxon>
        <taxon>Cytobacillus</taxon>
    </lineage>
</organism>
<gene>
    <name evidence="1" type="ORF">J2S17_002844</name>
</gene>
<evidence type="ECO:0000313" key="2">
    <source>
        <dbReference type="Proteomes" id="UP001238088"/>
    </source>
</evidence>
<evidence type="ECO:0000313" key="1">
    <source>
        <dbReference type="EMBL" id="MDQ0270958.1"/>
    </source>
</evidence>
<dbReference type="Gene3D" id="3.30.1380.10">
    <property type="match status" value="1"/>
</dbReference>
<proteinExistence type="predicted"/>
<comment type="caution">
    <text evidence="1">The sequence shown here is derived from an EMBL/GenBank/DDBJ whole genome shotgun (WGS) entry which is preliminary data.</text>
</comment>
<name>A0ABU0AI79_9BACI</name>
<dbReference type="RefSeq" id="WP_307475790.1">
    <property type="nucleotide sequence ID" value="NZ_JAUSUB010000011.1"/>
</dbReference>
<dbReference type="InterPro" id="IPR009045">
    <property type="entry name" value="Zn_M74/Hedgehog-like"/>
</dbReference>
<keyword evidence="2" id="KW-1185">Reference proteome</keyword>
<reference evidence="1 2" key="1">
    <citation type="submission" date="2023-07" db="EMBL/GenBank/DDBJ databases">
        <title>Genomic Encyclopedia of Type Strains, Phase IV (KMG-IV): sequencing the most valuable type-strain genomes for metagenomic binning, comparative biology and taxonomic classification.</title>
        <authorList>
            <person name="Goeker M."/>
        </authorList>
    </citation>
    <scope>NUCLEOTIDE SEQUENCE [LARGE SCALE GENOMIC DNA]</scope>
    <source>
        <strain evidence="1 2">DSM 23494</strain>
    </source>
</reference>
<dbReference type="EMBL" id="JAUSUB010000011">
    <property type="protein sequence ID" value="MDQ0270958.1"/>
    <property type="molecule type" value="Genomic_DNA"/>
</dbReference>
<sequence>MSDPSIYGMNVLSSKEPFVDLIYFDSDIIVDQTLSTRTDYFSFVRLSVAEKHSLAKSMLPKGYGFYIKEGLRPFASKKQLLSDR</sequence>
<accession>A0ABU0AI79</accession>
<protein>
    <submittedName>
        <fullName evidence="1">Uncharacterized protein</fullName>
    </submittedName>
</protein>
<dbReference type="Proteomes" id="UP001238088">
    <property type="component" value="Unassembled WGS sequence"/>
</dbReference>